<dbReference type="GO" id="GO:0016757">
    <property type="term" value="F:glycosyltransferase activity"/>
    <property type="evidence" value="ECO:0007669"/>
    <property type="project" value="InterPro"/>
</dbReference>
<evidence type="ECO:0000313" key="4">
    <source>
        <dbReference type="Proteomes" id="UP000199656"/>
    </source>
</evidence>
<dbReference type="NCBIfam" id="NF046085">
    <property type="entry name" value="XrtY_assoc_Gly1"/>
    <property type="match status" value="1"/>
</dbReference>
<dbReference type="EMBL" id="FNRL01000008">
    <property type="protein sequence ID" value="SEA49719.1"/>
    <property type="molecule type" value="Genomic_DNA"/>
</dbReference>
<dbReference type="OrthoDB" id="9790710at2"/>
<organism evidence="3 4">
    <name type="scientific">Chitinophaga terrae</name>
    <name type="common">ex Kim and Jung 2007</name>
    <dbReference type="NCBI Taxonomy" id="408074"/>
    <lineage>
        <taxon>Bacteria</taxon>
        <taxon>Pseudomonadati</taxon>
        <taxon>Bacteroidota</taxon>
        <taxon>Chitinophagia</taxon>
        <taxon>Chitinophagales</taxon>
        <taxon>Chitinophagaceae</taxon>
        <taxon>Chitinophaga</taxon>
    </lineage>
</organism>
<evidence type="ECO:0000313" key="3">
    <source>
        <dbReference type="EMBL" id="SEA49719.1"/>
    </source>
</evidence>
<keyword evidence="4" id="KW-1185">Reference proteome</keyword>
<sequence length="376" mass="42902">MKILFIVPSYKPAFVYGGPIVVIARLAEQLTQMGHIVEVYTTTANGGKELEVAANSTIMVDGVKVTYFKRITGDHTHVSPALWKAVWKNAQQFDKIHIHSWWNFLVIGASFICKWKKLKPLLSPHGMFCDYVFTSRNNRSKQLLHNVMGKRLLRNTYLHVSSEMEWKECQQVNKGWEGGQVFNLVELPEGSYKRKDNSAFTISFLSRVDPKKGLDLLIRALSGVSFPYRLQIAGTGDEKYILELKELIAQLDMEEKVDWVGWKGSEEKFHFLAATDLFALTSRNENFAIVVIEALYAGTPVLISDQVGLAGYVKDHNMGWITPIDSIETITRQLEEAFKDKSRRQYITRHAPGQIRDDFNDARLASSYVQLYEKCN</sequence>
<evidence type="ECO:0000259" key="1">
    <source>
        <dbReference type="Pfam" id="PF00534"/>
    </source>
</evidence>
<reference evidence="4" key="1">
    <citation type="submission" date="2016-10" db="EMBL/GenBank/DDBJ databases">
        <authorList>
            <person name="Varghese N."/>
            <person name="Submissions S."/>
        </authorList>
    </citation>
    <scope>NUCLEOTIDE SEQUENCE [LARGE SCALE GENOMIC DNA]</scope>
    <source>
        <strain evidence="4">DSM 23920</strain>
    </source>
</reference>
<dbReference type="SUPFAM" id="SSF53756">
    <property type="entry name" value="UDP-Glycosyltransferase/glycogen phosphorylase"/>
    <property type="match status" value="1"/>
</dbReference>
<dbReference type="PANTHER" id="PTHR12526:SF637">
    <property type="entry name" value="GLYCOSYLTRANSFERASE EPSF-RELATED"/>
    <property type="match status" value="1"/>
</dbReference>
<dbReference type="AlphaFoldDB" id="A0A1H4BNL7"/>
<name>A0A1H4BNL7_9BACT</name>
<proteinExistence type="predicted"/>
<dbReference type="PANTHER" id="PTHR12526">
    <property type="entry name" value="GLYCOSYLTRANSFERASE"/>
    <property type="match status" value="1"/>
</dbReference>
<dbReference type="Gene3D" id="3.40.50.2000">
    <property type="entry name" value="Glycogen Phosphorylase B"/>
    <property type="match status" value="2"/>
</dbReference>
<feature type="domain" description="Glycosyltransferase subfamily 4-like N-terminal" evidence="2">
    <location>
        <begin position="16"/>
        <end position="148"/>
    </location>
</feature>
<gene>
    <name evidence="3" type="ORF">SAMN05660909_02191</name>
</gene>
<dbReference type="InterPro" id="IPR001296">
    <property type="entry name" value="Glyco_trans_1"/>
</dbReference>
<feature type="domain" description="Glycosyl transferase family 1" evidence="1">
    <location>
        <begin position="195"/>
        <end position="351"/>
    </location>
</feature>
<dbReference type="RefSeq" id="WP_089761496.1">
    <property type="nucleotide sequence ID" value="NZ_BKAT01000011.1"/>
</dbReference>
<accession>A0A1H4BNL7</accession>
<dbReference type="Pfam" id="PF13439">
    <property type="entry name" value="Glyco_transf_4"/>
    <property type="match status" value="1"/>
</dbReference>
<dbReference type="STRING" id="408074.SAMN05660909_02191"/>
<keyword evidence="3" id="KW-0808">Transferase</keyword>
<dbReference type="Proteomes" id="UP000199656">
    <property type="component" value="Unassembled WGS sequence"/>
</dbReference>
<dbReference type="InterPro" id="IPR028098">
    <property type="entry name" value="Glyco_trans_4-like_N"/>
</dbReference>
<dbReference type="Pfam" id="PF00534">
    <property type="entry name" value="Glycos_transf_1"/>
    <property type="match status" value="1"/>
</dbReference>
<evidence type="ECO:0000259" key="2">
    <source>
        <dbReference type="Pfam" id="PF13439"/>
    </source>
</evidence>
<protein>
    <submittedName>
        <fullName evidence="3">Glycosyltransferase involved in cell wall bisynthesis</fullName>
    </submittedName>
</protein>